<accession>A0A7Y9U752</accession>
<proteinExistence type="predicted"/>
<dbReference type="Pfam" id="PF10005">
    <property type="entry name" value="Zn_ribbon_DZR_6"/>
    <property type="match status" value="1"/>
</dbReference>
<dbReference type="AlphaFoldDB" id="A0A7Y9U752"/>
<gene>
    <name evidence="2" type="ORF">BDD16_003739</name>
</gene>
<name>A0A7Y9U752_9BURK</name>
<evidence type="ECO:0000313" key="2">
    <source>
        <dbReference type="EMBL" id="NYG34753.1"/>
    </source>
</evidence>
<evidence type="ECO:0000313" key="3">
    <source>
        <dbReference type="Proteomes" id="UP000518288"/>
    </source>
</evidence>
<dbReference type="Pfam" id="PF15887">
    <property type="entry name" value="Peptidase_Mx"/>
    <property type="match status" value="1"/>
</dbReference>
<dbReference type="InterPro" id="IPR011201">
    <property type="entry name" value="Zinc-ribbon_6_bact"/>
</dbReference>
<dbReference type="RefSeq" id="WP_179635358.1">
    <property type="nucleotide sequence ID" value="NZ_JACCFH010000001.1"/>
</dbReference>
<reference evidence="2 3" key="1">
    <citation type="submission" date="2020-07" db="EMBL/GenBank/DDBJ databases">
        <title>Genomic Encyclopedia of Archaeal and Bacterial Type Strains, Phase II (KMG-II): from individual species to whole genera.</title>
        <authorList>
            <person name="Goeker M."/>
        </authorList>
    </citation>
    <scope>NUCLEOTIDE SEQUENCE [LARGE SCALE GENOMIC DNA]</scope>
    <source>
        <strain evidence="2 3">DSM 21226</strain>
    </source>
</reference>
<organism evidence="2 3">
    <name type="scientific">Sphaerotilus montanus</name>
    <dbReference type="NCBI Taxonomy" id="522889"/>
    <lineage>
        <taxon>Bacteria</taxon>
        <taxon>Pseudomonadati</taxon>
        <taxon>Pseudomonadota</taxon>
        <taxon>Betaproteobacteria</taxon>
        <taxon>Burkholderiales</taxon>
        <taxon>Sphaerotilaceae</taxon>
        <taxon>Sphaerotilus</taxon>
    </lineage>
</organism>
<dbReference type="Proteomes" id="UP000518288">
    <property type="component" value="Unassembled WGS sequence"/>
</dbReference>
<sequence>MRPYTCPKCQHSLFFENTECLNCGAILGFDPVGMQMVAFDPPGVPDAPWPLLADAGPPMQPCRTRLEYSACNWMVSDNDPQQLCQSCRLTATRPDLSVAGHRQMWAEYEQAKRRLVYGLLRIGLKPEPKQDPGDDQGLAFHFLASQPGQPPVMTGHDRGTIILSLDEADSVHRESVRSDFGEPWRTLLGHVRHETSHYLQHRWIETDSAATSLFREVFGDERADYGQALARHHADGPPADWPQHYISSYASSHPHEDWAETCAHVLLVQDAVETAQSWGLSLSSPVANSQSSADLLDAQSWSDLLLSQWLPVAQFLNAINRSIGVADSYPFLMPSQVVRKMSTAARLLRGAAQRNA</sequence>
<keyword evidence="3" id="KW-1185">Reference proteome</keyword>
<comment type="caution">
    <text evidence="2">The sequence shown here is derived from an EMBL/GenBank/DDBJ whole genome shotgun (WGS) entry which is preliminary data.</text>
</comment>
<feature type="domain" description="Zinc-ribbon" evidence="1">
    <location>
        <begin position="4"/>
        <end position="97"/>
    </location>
</feature>
<dbReference type="PIRSF" id="PIRSF012641">
    <property type="entry name" value="UCP012641"/>
    <property type="match status" value="1"/>
</dbReference>
<dbReference type="Gene3D" id="3.40.390.70">
    <property type="match status" value="1"/>
</dbReference>
<dbReference type="EMBL" id="JACCFH010000001">
    <property type="protein sequence ID" value="NYG34753.1"/>
    <property type="molecule type" value="Genomic_DNA"/>
</dbReference>
<dbReference type="InterPro" id="IPR031321">
    <property type="entry name" value="UCP012641"/>
</dbReference>
<evidence type="ECO:0000259" key="1">
    <source>
        <dbReference type="Pfam" id="PF10005"/>
    </source>
</evidence>
<protein>
    <recommendedName>
        <fullName evidence="1">Zinc-ribbon domain-containing protein</fullName>
    </recommendedName>
</protein>